<keyword evidence="2 4" id="KW-0560">Oxidoreductase</keyword>
<protein>
    <submittedName>
        <fullName evidence="7">3-phosphoglycerate dehydrogenase</fullName>
    </submittedName>
</protein>
<dbReference type="InterPro" id="IPR036291">
    <property type="entry name" value="NAD(P)-bd_dom_sf"/>
</dbReference>
<proteinExistence type="inferred from homology"/>
<dbReference type="InterPro" id="IPR006139">
    <property type="entry name" value="D-isomer_2_OHA_DH_cat_dom"/>
</dbReference>
<dbReference type="SUPFAM" id="SSF55021">
    <property type="entry name" value="ACT-like"/>
    <property type="match status" value="1"/>
</dbReference>
<evidence type="ECO:0000256" key="2">
    <source>
        <dbReference type="ARBA" id="ARBA00023002"/>
    </source>
</evidence>
<feature type="domain" description="D-isomer specific 2-hydroxyacid dehydrogenase catalytic" evidence="5">
    <location>
        <begin position="18"/>
        <end position="304"/>
    </location>
</feature>
<dbReference type="AlphaFoldDB" id="A0A7L6N8T8"/>
<dbReference type="Gene3D" id="3.40.50.720">
    <property type="entry name" value="NAD(P)-binding Rossmann-like Domain"/>
    <property type="match status" value="2"/>
</dbReference>
<dbReference type="Proteomes" id="UP000512167">
    <property type="component" value="Chromosome"/>
</dbReference>
<dbReference type="InterPro" id="IPR029753">
    <property type="entry name" value="D-isomer_DH_CS"/>
</dbReference>
<gene>
    <name evidence="7" type="ORF">HF295_01080</name>
</gene>
<organism evidence="7 8">
    <name type="scientific">Hujiaoplasma nucleasis</name>
    <dbReference type="NCBI Taxonomy" id="2725268"/>
    <lineage>
        <taxon>Bacteria</taxon>
        <taxon>Bacillati</taxon>
        <taxon>Mycoplasmatota</taxon>
        <taxon>Mollicutes</taxon>
        <taxon>Candidatus Izemoplasmatales</taxon>
        <taxon>Hujiaoplasmataceae</taxon>
        <taxon>Hujiaoplasma</taxon>
    </lineage>
</organism>
<dbReference type="PROSITE" id="PS00670">
    <property type="entry name" value="D_2_HYDROXYACID_DH_2"/>
    <property type="match status" value="1"/>
</dbReference>
<sequence>MMRVSCLNNISSVGLNHFTSNYQIVEDQNQSELILVRSAKMHEYPINDNLLAVARAGAGVNNIPLDKMAQAGVVVFNTPGANSNAVKELVVAGMLIASRDLIGGFNWVKENKNDPDLQKNVEKAKKAYGGNEILGKTLLVVGLGAIGGKVANTGVSLGMKVLGFDPYLSENARRMLDHNVEIIEDLYKVYGDADFISLHLPLLDSTKNFMNKEVFDRCKDNVIVLNFARDLLVDNQALKDALSSGKVKKYVTDFPDSFVANLENVIYLPHLGASTEESEENCATMAVHQLMSYVEKGEINNSVNFPNISLDKLETETRLTILAKNDPDIARHIDSLMHKLSHAIKSKVSKVRGDYAYYVFDIDKKMPEDILSKLSQYEGVFKVRIV</sequence>
<evidence type="ECO:0000256" key="3">
    <source>
        <dbReference type="ARBA" id="ARBA00029440"/>
    </source>
</evidence>
<evidence type="ECO:0000256" key="4">
    <source>
        <dbReference type="RuleBase" id="RU003719"/>
    </source>
</evidence>
<dbReference type="KEGG" id="tbk:HF295_01080"/>
<dbReference type="EMBL" id="CP051151">
    <property type="protein sequence ID" value="QLY40939.1"/>
    <property type="molecule type" value="Genomic_DNA"/>
</dbReference>
<reference evidence="7 8" key="1">
    <citation type="submission" date="2020-04" db="EMBL/GenBank/DDBJ databases">
        <authorList>
            <person name="Zheng R.K."/>
            <person name="Sun C.M."/>
        </authorList>
    </citation>
    <scope>NUCLEOTIDE SEQUENCE [LARGE SCALE GENOMIC DNA]</scope>
    <source>
        <strain evidence="8">zrk29</strain>
    </source>
</reference>
<accession>A0A7L6N8T8</accession>
<dbReference type="Pfam" id="PF00389">
    <property type="entry name" value="2-Hacid_dh"/>
    <property type="match status" value="1"/>
</dbReference>
<evidence type="ECO:0000313" key="7">
    <source>
        <dbReference type="EMBL" id="QLY40939.1"/>
    </source>
</evidence>
<evidence type="ECO:0000313" key="8">
    <source>
        <dbReference type="Proteomes" id="UP000512167"/>
    </source>
</evidence>
<comment type="similarity">
    <text evidence="1 4">Belongs to the D-isomer specific 2-hydroxyacid dehydrogenase family.</text>
</comment>
<dbReference type="PANTHER" id="PTHR42938">
    <property type="entry name" value="FORMATE DEHYDROGENASE 1"/>
    <property type="match status" value="1"/>
</dbReference>
<dbReference type="Gene3D" id="3.30.70.260">
    <property type="match status" value="1"/>
</dbReference>
<dbReference type="SUPFAM" id="SSF52283">
    <property type="entry name" value="Formate/glycerate dehydrogenase catalytic domain-like"/>
    <property type="match status" value="1"/>
</dbReference>
<dbReference type="GO" id="GO:0051287">
    <property type="term" value="F:NAD binding"/>
    <property type="evidence" value="ECO:0007669"/>
    <property type="project" value="InterPro"/>
</dbReference>
<dbReference type="PANTHER" id="PTHR42938:SF47">
    <property type="entry name" value="HYDROXYPYRUVATE REDUCTASE"/>
    <property type="match status" value="1"/>
</dbReference>
<dbReference type="SUPFAM" id="SSF51735">
    <property type="entry name" value="NAD(P)-binding Rossmann-fold domains"/>
    <property type="match status" value="1"/>
</dbReference>
<dbReference type="CDD" id="cd12174">
    <property type="entry name" value="PGDH_like_3"/>
    <property type="match status" value="1"/>
</dbReference>
<comment type="pathway">
    <text evidence="3">Amino-acid biosynthesis.</text>
</comment>
<keyword evidence="8" id="KW-1185">Reference proteome</keyword>
<evidence type="ECO:0000259" key="6">
    <source>
        <dbReference type="Pfam" id="PF02826"/>
    </source>
</evidence>
<dbReference type="InterPro" id="IPR045865">
    <property type="entry name" value="ACT-like_dom_sf"/>
</dbReference>
<dbReference type="InterPro" id="IPR006140">
    <property type="entry name" value="D-isomer_DH_NAD-bd"/>
</dbReference>
<name>A0A7L6N8T8_9MOLU</name>
<evidence type="ECO:0000259" key="5">
    <source>
        <dbReference type="Pfam" id="PF00389"/>
    </source>
</evidence>
<evidence type="ECO:0000256" key="1">
    <source>
        <dbReference type="ARBA" id="ARBA00005854"/>
    </source>
</evidence>
<dbReference type="Pfam" id="PF02826">
    <property type="entry name" value="2-Hacid_dh_C"/>
    <property type="match status" value="1"/>
</dbReference>
<feature type="domain" description="D-isomer specific 2-hydroxyacid dehydrogenase NAD-binding" evidence="6">
    <location>
        <begin position="93"/>
        <end position="272"/>
    </location>
</feature>
<dbReference type="GO" id="GO:0016616">
    <property type="term" value="F:oxidoreductase activity, acting on the CH-OH group of donors, NAD or NADP as acceptor"/>
    <property type="evidence" value="ECO:0007669"/>
    <property type="project" value="InterPro"/>
</dbReference>